<feature type="binding site" evidence="9">
    <location>
        <position position="166"/>
    </location>
    <ligand>
        <name>substrate</name>
    </ligand>
</feature>
<evidence type="ECO:0000256" key="7">
    <source>
        <dbReference type="ARBA" id="ARBA00023235"/>
    </source>
</evidence>
<dbReference type="PROSITE" id="PS01326">
    <property type="entry name" value="DAP_EPIMERASE"/>
    <property type="match status" value="1"/>
</dbReference>
<reference evidence="12" key="2">
    <citation type="submission" date="2011-02" db="EMBL/GenBank/DDBJ databases">
        <title>The complete genome of Syntrophobotulus glycolicus DSM 8271.</title>
        <authorList>
            <person name="Lucas S."/>
            <person name="Copeland A."/>
            <person name="Lapidus A."/>
            <person name="Bruce D."/>
            <person name="Goodwin L."/>
            <person name="Pitluck S."/>
            <person name="Kyrpides N."/>
            <person name="Mavromatis K."/>
            <person name="Pagani I."/>
            <person name="Ivanova N."/>
            <person name="Mikhailova N."/>
            <person name="Chertkov O."/>
            <person name="Held B."/>
            <person name="Detter J.C."/>
            <person name="Tapia R."/>
            <person name="Han C."/>
            <person name="Land M."/>
            <person name="Hauser L."/>
            <person name="Markowitz V."/>
            <person name="Cheng J.-F."/>
            <person name="Hugenholtz P."/>
            <person name="Woyke T."/>
            <person name="Wu D."/>
            <person name="Spring S."/>
            <person name="Schroeder M."/>
            <person name="Brambilla E."/>
            <person name="Klenk H.-P."/>
            <person name="Eisen J.A."/>
        </authorList>
    </citation>
    <scope>NUCLEOTIDE SEQUENCE [LARGE SCALE GENOMIC DNA]</scope>
    <source>
        <strain evidence="12">DSM 8271 / FlGlyR</strain>
    </source>
</reference>
<keyword evidence="5 9" id="KW-0028">Amino-acid biosynthesis</keyword>
<dbReference type="OrthoDB" id="9805408at2"/>
<dbReference type="RefSeq" id="WP_013623922.1">
    <property type="nucleotide sequence ID" value="NC_015172.1"/>
</dbReference>
<evidence type="ECO:0000256" key="6">
    <source>
        <dbReference type="ARBA" id="ARBA00023154"/>
    </source>
</evidence>
<reference evidence="11 12" key="1">
    <citation type="journal article" date="2011" name="Stand. Genomic Sci.">
        <title>Complete genome sequence of Syntrophobotulus glycolicus type strain (FlGlyR).</title>
        <authorList>
            <person name="Han C."/>
            <person name="Mwirichia R."/>
            <person name="Chertkov O."/>
            <person name="Held B."/>
            <person name="Lapidus A."/>
            <person name="Nolan M."/>
            <person name="Lucas S."/>
            <person name="Hammon N."/>
            <person name="Deshpande S."/>
            <person name="Cheng J.F."/>
            <person name="Tapia R."/>
            <person name="Goodwin L."/>
            <person name="Pitluck S."/>
            <person name="Huntemann M."/>
            <person name="Liolios K."/>
            <person name="Ivanova N."/>
            <person name="Pagani I."/>
            <person name="Mavromatis K."/>
            <person name="Ovchinikova G."/>
            <person name="Pati A."/>
            <person name="Chen A."/>
            <person name="Palaniappan K."/>
            <person name="Land M."/>
            <person name="Hauser L."/>
            <person name="Brambilla E.M."/>
            <person name="Rohde M."/>
            <person name="Spring S."/>
            <person name="Sikorski J."/>
            <person name="Goker M."/>
            <person name="Woyke T."/>
            <person name="Bristow J."/>
            <person name="Eisen J.A."/>
            <person name="Markowitz V."/>
            <person name="Hugenholtz P."/>
            <person name="Kyrpides N.C."/>
            <person name="Klenk H.P."/>
            <person name="Detter J.C."/>
        </authorList>
    </citation>
    <scope>NUCLEOTIDE SEQUENCE [LARGE SCALE GENOMIC DNA]</scope>
    <source>
        <strain evidence="12">DSM 8271 / FlGlyR</strain>
    </source>
</reference>
<dbReference type="EC" id="5.1.1.7" evidence="3 9"/>
<dbReference type="GO" id="GO:0008837">
    <property type="term" value="F:diaminopimelate epimerase activity"/>
    <property type="evidence" value="ECO:0007669"/>
    <property type="project" value="UniProtKB-UniRule"/>
</dbReference>
<comment type="caution">
    <text evidence="9">Lacks conserved residue(s) required for the propagation of feature annotation.</text>
</comment>
<dbReference type="HOGENOM" id="CLU_053306_3_0_9"/>
<feature type="binding site" evidence="9">
    <location>
        <position position="11"/>
    </location>
    <ligand>
        <name>substrate</name>
    </ligand>
</feature>
<feature type="active site" evidence="10">
    <location>
        <position position="77"/>
    </location>
</feature>
<comment type="function">
    <text evidence="9">Catalyzes the stereoinversion of LL-2,6-diaminopimelate (L,L-DAP) to meso-diaminopimelate (meso-DAP), a precursor of L-lysine and an essential component of the bacterial peptidoglycan.</text>
</comment>
<keyword evidence="12" id="KW-1185">Reference proteome</keyword>
<evidence type="ECO:0000256" key="2">
    <source>
        <dbReference type="ARBA" id="ARBA00010219"/>
    </source>
</evidence>
<keyword evidence="7 9" id="KW-0413">Isomerase</keyword>
<dbReference type="STRING" id="645991.Sgly_0689"/>
<evidence type="ECO:0000256" key="8">
    <source>
        <dbReference type="ARBA" id="ARBA00051712"/>
    </source>
</evidence>
<proteinExistence type="inferred from homology"/>
<dbReference type="UniPathway" id="UPA00034">
    <property type="reaction ID" value="UER00025"/>
</dbReference>
<dbReference type="InterPro" id="IPR001653">
    <property type="entry name" value="DAP_epimerase_DapF"/>
</dbReference>
<evidence type="ECO:0000256" key="1">
    <source>
        <dbReference type="ARBA" id="ARBA00005196"/>
    </source>
</evidence>
<keyword evidence="6 9" id="KW-0457">Lysine biosynthesis</keyword>
<evidence type="ECO:0000256" key="10">
    <source>
        <dbReference type="PROSITE-ProRule" id="PRU10125"/>
    </source>
</evidence>
<dbReference type="InterPro" id="IPR018510">
    <property type="entry name" value="DAP_epimerase_AS"/>
</dbReference>
<gene>
    <name evidence="9" type="primary">dapF</name>
    <name evidence="11" type="ordered locus">Sgly_0689</name>
</gene>
<evidence type="ECO:0000313" key="12">
    <source>
        <dbReference type="Proteomes" id="UP000007488"/>
    </source>
</evidence>
<organism evidence="11 12">
    <name type="scientific">Syntrophobotulus glycolicus (strain DSM 8271 / FlGlyR)</name>
    <dbReference type="NCBI Taxonomy" id="645991"/>
    <lineage>
        <taxon>Bacteria</taxon>
        <taxon>Bacillati</taxon>
        <taxon>Bacillota</taxon>
        <taxon>Clostridia</taxon>
        <taxon>Eubacteriales</taxon>
        <taxon>Desulfitobacteriaceae</taxon>
        <taxon>Syntrophobotulus</taxon>
    </lineage>
</organism>
<comment type="pathway">
    <text evidence="1 9">Amino-acid biosynthesis; L-lysine biosynthesis via DAP pathway; DL-2,6-diaminopimelate from LL-2,6-diaminopimelate: step 1/1.</text>
</comment>
<feature type="site" description="Could be important to modulate the pK values of the two catalytic cysteine residues" evidence="9">
    <location>
        <position position="168"/>
    </location>
</feature>
<comment type="subcellular location">
    <subcellularLocation>
        <location evidence="9">Cytoplasm</location>
    </subcellularLocation>
</comment>
<comment type="catalytic activity">
    <reaction evidence="8 9">
        <text>(2S,6S)-2,6-diaminopimelate = meso-2,6-diaminopimelate</text>
        <dbReference type="Rhea" id="RHEA:15393"/>
        <dbReference type="ChEBI" id="CHEBI:57609"/>
        <dbReference type="ChEBI" id="CHEBI:57791"/>
        <dbReference type="EC" id="5.1.1.7"/>
    </reaction>
</comment>
<dbReference type="FunFam" id="3.10.310.10:FF:000001">
    <property type="entry name" value="Diaminopimelate epimerase"/>
    <property type="match status" value="1"/>
</dbReference>
<dbReference type="Pfam" id="PF01678">
    <property type="entry name" value="DAP_epimerase"/>
    <property type="match status" value="2"/>
</dbReference>
<evidence type="ECO:0000256" key="5">
    <source>
        <dbReference type="ARBA" id="ARBA00022605"/>
    </source>
</evidence>
<sequence>MDFIKMHGLGNDFVCLDRFLDPAENNPAETDYSELAQRLCHRQLGIGGDGLLLILPSEKADARMRIFNADGSEPEMCGNGIRCFARYIYEQGYVQKDQLTVETLAGIKPIRLQMKDGRVYGVTVDMGKPRLSAKEIPVNDHSDRVVNKRLEVLGKEIGITAVSVGNPHCVLFLDDFAETDVLAVGAALEKHPFFPAKTNVEFVRVDSGEEITVKVWERGVGPTLACGTGACASVVAAVLNGRTGRRLTVHLPGGDLQIEYAEEGRILMTGPAQYVFRGQLID</sequence>
<feature type="binding site" evidence="9">
    <location>
        <position position="199"/>
    </location>
    <ligand>
        <name>substrate</name>
    </ligand>
</feature>
<dbReference type="GO" id="GO:0005829">
    <property type="term" value="C:cytosol"/>
    <property type="evidence" value="ECO:0007669"/>
    <property type="project" value="TreeGrafter"/>
</dbReference>
<feature type="binding site" evidence="9">
    <location>
        <begin position="217"/>
        <end position="218"/>
    </location>
    <ligand>
        <name>substrate</name>
    </ligand>
</feature>
<feature type="active site" description="Proton acceptor" evidence="9">
    <location>
        <position position="226"/>
    </location>
</feature>
<feature type="binding site" evidence="9">
    <location>
        <begin position="78"/>
        <end position="79"/>
    </location>
    <ligand>
        <name>substrate</name>
    </ligand>
</feature>
<comment type="subunit">
    <text evidence="9">Homodimer.</text>
</comment>
<dbReference type="PANTHER" id="PTHR31689:SF0">
    <property type="entry name" value="DIAMINOPIMELATE EPIMERASE"/>
    <property type="match status" value="1"/>
</dbReference>
<dbReference type="Gene3D" id="3.10.310.10">
    <property type="entry name" value="Diaminopimelate Epimerase, Chain A, domain 1"/>
    <property type="match status" value="2"/>
</dbReference>
<dbReference type="PANTHER" id="PTHR31689">
    <property type="entry name" value="DIAMINOPIMELATE EPIMERASE, CHLOROPLASTIC"/>
    <property type="match status" value="1"/>
</dbReference>
<evidence type="ECO:0000256" key="3">
    <source>
        <dbReference type="ARBA" id="ARBA00013080"/>
    </source>
</evidence>
<dbReference type="Proteomes" id="UP000007488">
    <property type="component" value="Chromosome"/>
</dbReference>
<feature type="binding site" evidence="9">
    <location>
        <begin position="227"/>
        <end position="228"/>
    </location>
    <ligand>
        <name>substrate</name>
    </ligand>
</feature>
<keyword evidence="4 9" id="KW-0963">Cytoplasm</keyword>
<feature type="active site" description="Proton donor" evidence="9">
    <location>
        <position position="77"/>
    </location>
</feature>
<dbReference type="SUPFAM" id="SSF54506">
    <property type="entry name" value="Diaminopimelate epimerase-like"/>
    <property type="match status" value="1"/>
</dbReference>
<name>F0T0I6_SYNGF</name>
<comment type="similarity">
    <text evidence="2 9">Belongs to the diaminopimelate epimerase family.</text>
</comment>
<dbReference type="EMBL" id="CP002547">
    <property type="protein sequence ID" value="ADY55051.1"/>
    <property type="molecule type" value="Genomic_DNA"/>
</dbReference>
<evidence type="ECO:0000256" key="9">
    <source>
        <dbReference type="HAMAP-Rule" id="MF_00197"/>
    </source>
</evidence>
<dbReference type="GO" id="GO:0009089">
    <property type="term" value="P:lysine biosynthetic process via diaminopimelate"/>
    <property type="evidence" value="ECO:0007669"/>
    <property type="project" value="UniProtKB-UniRule"/>
</dbReference>
<evidence type="ECO:0000313" key="11">
    <source>
        <dbReference type="EMBL" id="ADY55051.1"/>
    </source>
</evidence>
<dbReference type="HAMAP" id="MF_00197">
    <property type="entry name" value="DAP_epimerase"/>
    <property type="match status" value="1"/>
</dbReference>
<dbReference type="NCBIfam" id="TIGR00652">
    <property type="entry name" value="DapF"/>
    <property type="match status" value="1"/>
</dbReference>
<feature type="binding site" evidence="9">
    <location>
        <position position="68"/>
    </location>
    <ligand>
        <name>substrate</name>
    </ligand>
</feature>
<feature type="site" description="Could be important to modulate the pK values of the two catalytic cysteine residues" evidence="9">
    <location>
        <position position="217"/>
    </location>
</feature>
<protein>
    <recommendedName>
        <fullName evidence="3 9">Diaminopimelate epimerase</fullName>
        <shortName evidence="9">DAP epimerase</shortName>
        <ecNumber evidence="3 9">5.1.1.7</ecNumber>
    </recommendedName>
    <alternativeName>
        <fullName evidence="9">PLP-independent amino acid racemase</fullName>
    </alternativeName>
</protein>
<evidence type="ECO:0000256" key="4">
    <source>
        <dbReference type="ARBA" id="ARBA00022490"/>
    </source>
</evidence>
<dbReference type="eggNOG" id="COG0253">
    <property type="taxonomic scope" value="Bacteria"/>
</dbReference>
<accession>F0T0I6</accession>
<dbReference type="AlphaFoldDB" id="F0T0I6"/>
<dbReference type="KEGG" id="sgy:Sgly_0689"/>